<keyword evidence="2" id="KW-1185">Reference proteome</keyword>
<dbReference type="EMBL" id="QKYT01000115">
    <property type="protein sequence ID" value="RIA92905.1"/>
    <property type="molecule type" value="Genomic_DNA"/>
</dbReference>
<dbReference type="Proteomes" id="UP000265703">
    <property type="component" value="Unassembled WGS sequence"/>
</dbReference>
<comment type="caution">
    <text evidence="1">The sequence shown here is derived from an EMBL/GenBank/DDBJ whole genome shotgun (WGS) entry which is preliminary data.</text>
</comment>
<dbReference type="Gene3D" id="2.40.10.10">
    <property type="entry name" value="Trypsin-like serine proteases"/>
    <property type="match status" value="1"/>
</dbReference>
<evidence type="ECO:0000313" key="2">
    <source>
        <dbReference type="Proteomes" id="UP000265703"/>
    </source>
</evidence>
<dbReference type="InterPro" id="IPR043504">
    <property type="entry name" value="Peptidase_S1_PA_chymotrypsin"/>
</dbReference>
<accession>A0A397T964</accession>
<proteinExistence type="predicted"/>
<dbReference type="AlphaFoldDB" id="A0A397T964"/>
<sequence>MKFAFHDPNGQNKTLQEYTGALVINSMRNRIRNDYYVITDEDLGTGSSGAPWIMDYDPSTNLGHLCGNVQFFDNANDETISPIYSEEN</sequence>
<organism evidence="1 2">
    <name type="scientific">Glomus cerebriforme</name>
    <dbReference type="NCBI Taxonomy" id="658196"/>
    <lineage>
        <taxon>Eukaryota</taxon>
        <taxon>Fungi</taxon>
        <taxon>Fungi incertae sedis</taxon>
        <taxon>Mucoromycota</taxon>
        <taxon>Glomeromycotina</taxon>
        <taxon>Glomeromycetes</taxon>
        <taxon>Glomerales</taxon>
        <taxon>Glomeraceae</taxon>
        <taxon>Glomus</taxon>
    </lineage>
</organism>
<gene>
    <name evidence="1" type="ORF">C1645_820102</name>
</gene>
<protein>
    <submittedName>
        <fullName evidence="1">Uncharacterized protein</fullName>
    </submittedName>
</protein>
<name>A0A397T964_9GLOM</name>
<evidence type="ECO:0000313" key="1">
    <source>
        <dbReference type="EMBL" id="RIA92905.1"/>
    </source>
</evidence>
<reference evidence="1 2" key="1">
    <citation type="submission" date="2018-06" db="EMBL/GenBank/DDBJ databases">
        <title>Comparative genomics reveals the genomic features of Rhizophagus irregularis, R. cerebriforme, R. diaphanum and Gigaspora rosea, and their symbiotic lifestyle signature.</title>
        <authorList>
            <person name="Morin E."/>
            <person name="San Clemente H."/>
            <person name="Chen E.C.H."/>
            <person name="De La Providencia I."/>
            <person name="Hainaut M."/>
            <person name="Kuo A."/>
            <person name="Kohler A."/>
            <person name="Murat C."/>
            <person name="Tang N."/>
            <person name="Roy S."/>
            <person name="Loubradou J."/>
            <person name="Henrissat B."/>
            <person name="Grigoriev I.V."/>
            <person name="Corradi N."/>
            <person name="Roux C."/>
            <person name="Martin F.M."/>
        </authorList>
    </citation>
    <scope>NUCLEOTIDE SEQUENCE [LARGE SCALE GENOMIC DNA]</scope>
    <source>
        <strain evidence="1 2">DAOM 227022</strain>
    </source>
</reference>
<dbReference type="OrthoDB" id="10037376at2759"/>